<keyword evidence="3" id="KW-1185">Reference proteome</keyword>
<dbReference type="InParanoid" id="A0A1D3CV84"/>
<evidence type="ECO:0000313" key="2">
    <source>
        <dbReference type="EMBL" id="OEH75098.1"/>
    </source>
</evidence>
<comment type="caution">
    <text evidence="2">The sequence shown here is derived from an EMBL/GenBank/DDBJ whole genome shotgun (WGS) entry which is preliminary data.</text>
</comment>
<dbReference type="EMBL" id="JROU02001829">
    <property type="protein sequence ID" value="OEH75098.1"/>
    <property type="molecule type" value="Genomic_DNA"/>
</dbReference>
<accession>A0A1D3CV84</accession>
<feature type="signal peptide" evidence="1">
    <location>
        <begin position="1"/>
        <end position="31"/>
    </location>
</feature>
<proteinExistence type="predicted"/>
<name>A0A1D3CV84_9EIME</name>
<sequence>MSAAMVLSSSFRLLFLVFLCFYCCLPQWSHASPPPAAKAGAEGVPADGELSNSQHIEMASAQLTTPDLLLGLGGGITHAAHEAGLKEPIIGKPDIKKTVQEIAVAKEVVFTNRGHDETKLLQSSVHHEFPNLDKDEIEIQLDLSDPTEKSVFEDLLKKGVSLVNYHRHGSFLRESLQSKGSFFQAIEKQDETAEDLAQSMLYRSISVVFQHSKSDDVKHFLSLKFWEDEETATKTMEDILAKTNQYVSIAFMHIANSLEKKLTAVFSSFLEFAATKSPEALGVLICEHETQFHPWLKDLVFLHDEIMQFCGSKPIYCKIVLREIHKMRSEMKQALAVEEFKMMLRGILASLNVIKEDALLTKDDNGESLGGTSFVWSDLSQFLAYAMIRISIVSLTYALTHPAVKGKVPYHLISRLSTDCYYLAEHHDVQNKIKKAWEGSEEAKTIKRLDKYFAGYISTYCNLLAIKVYTRTMEEKALSEEIKLESLEESLPVAFKAMFSWRNTIIVPELQKDHMEQPSIKIMHKNVILEAMNKALKNPVSLSLNALHKLSHSCSLYLLIVRAYKGLEAIATFLSSRCSNAEEVPKVEPRELEAFLRDFSFDEAPLVPLATLVSNMCYAYYMHEGMIRHLSGTAEDTTPYAIGQAFAKVLSASQVLITKGASLETTSSGFKCLKECVEKARADVVGQFSLIPEMLHFDMQAGVCDLSGLKKLKLKYDIVIRALTEIGKQPELLTKVQEKEKIALTKFMRLAIDEMKKPSPDKAALELHVKKVLAYEAVVHGDVSPADFFLFLSVVAKECNAIDELELMKELRQYRAAHKEAEAGGGTGVDSEKLEA</sequence>
<gene>
    <name evidence="2" type="ORF">cyc_03235</name>
</gene>
<feature type="chain" id="PRO_5008913922" evidence="1">
    <location>
        <begin position="32"/>
        <end position="836"/>
    </location>
</feature>
<evidence type="ECO:0000256" key="1">
    <source>
        <dbReference type="SAM" id="SignalP"/>
    </source>
</evidence>
<dbReference type="AlphaFoldDB" id="A0A1D3CV84"/>
<protein>
    <submittedName>
        <fullName evidence="2">Uncharacterized protein</fullName>
    </submittedName>
</protein>
<keyword evidence="1" id="KW-0732">Signal</keyword>
<dbReference type="VEuPathDB" id="ToxoDB:LOC113146714"/>
<organism evidence="2 3">
    <name type="scientific">Cyclospora cayetanensis</name>
    <dbReference type="NCBI Taxonomy" id="88456"/>
    <lineage>
        <taxon>Eukaryota</taxon>
        <taxon>Sar</taxon>
        <taxon>Alveolata</taxon>
        <taxon>Apicomplexa</taxon>
        <taxon>Conoidasida</taxon>
        <taxon>Coccidia</taxon>
        <taxon>Eucoccidiorida</taxon>
        <taxon>Eimeriorina</taxon>
        <taxon>Eimeriidae</taxon>
        <taxon>Cyclospora</taxon>
    </lineage>
</organism>
<evidence type="ECO:0000313" key="3">
    <source>
        <dbReference type="Proteomes" id="UP000095192"/>
    </source>
</evidence>
<reference evidence="2 3" key="1">
    <citation type="journal article" date="2016" name="BMC Genomics">
        <title>Comparative genomics reveals Cyclospora cayetanensis possesses coccidia-like metabolism and invasion components but unique surface antigens.</title>
        <authorList>
            <person name="Liu S."/>
            <person name="Wang L."/>
            <person name="Zheng H."/>
            <person name="Xu Z."/>
            <person name="Roellig D.M."/>
            <person name="Li N."/>
            <person name="Frace M.A."/>
            <person name="Tang K."/>
            <person name="Arrowood M.J."/>
            <person name="Moss D.M."/>
            <person name="Zhang L."/>
            <person name="Feng Y."/>
            <person name="Xiao L."/>
        </authorList>
    </citation>
    <scope>NUCLEOTIDE SEQUENCE [LARGE SCALE GENOMIC DNA]</scope>
    <source>
        <strain evidence="2 3">CHN_HEN01</strain>
    </source>
</reference>
<dbReference type="VEuPathDB" id="ToxoDB:cyc_03235"/>
<dbReference type="VEuPathDB" id="ToxoDB:LOC34619968"/>
<dbReference type="Proteomes" id="UP000095192">
    <property type="component" value="Unassembled WGS sequence"/>
</dbReference>